<accession>A0A6G1F4Z6</accession>
<comment type="caution">
    <text evidence="2">The sequence shown here is derived from an EMBL/GenBank/DDBJ whole genome shotgun (WGS) entry which is preliminary data.</text>
</comment>
<reference evidence="2 3" key="1">
    <citation type="submission" date="2019-11" db="EMBL/GenBank/DDBJ databases">
        <title>Whole genome sequence of Oryza granulata.</title>
        <authorList>
            <person name="Li W."/>
        </authorList>
    </citation>
    <scope>NUCLEOTIDE SEQUENCE [LARGE SCALE GENOMIC DNA]</scope>
    <source>
        <strain evidence="3">cv. Menghai</strain>
        <tissue evidence="2">Leaf</tissue>
    </source>
</reference>
<organism evidence="2 3">
    <name type="scientific">Oryza meyeriana var. granulata</name>
    <dbReference type="NCBI Taxonomy" id="110450"/>
    <lineage>
        <taxon>Eukaryota</taxon>
        <taxon>Viridiplantae</taxon>
        <taxon>Streptophyta</taxon>
        <taxon>Embryophyta</taxon>
        <taxon>Tracheophyta</taxon>
        <taxon>Spermatophyta</taxon>
        <taxon>Magnoliopsida</taxon>
        <taxon>Liliopsida</taxon>
        <taxon>Poales</taxon>
        <taxon>Poaceae</taxon>
        <taxon>BOP clade</taxon>
        <taxon>Oryzoideae</taxon>
        <taxon>Oryzeae</taxon>
        <taxon>Oryzinae</taxon>
        <taxon>Oryza</taxon>
        <taxon>Oryza meyeriana</taxon>
    </lineage>
</organism>
<evidence type="ECO:0000256" key="1">
    <source>
        <dbReference type="SAM" id="MobiDB-lite"/>
    </source>
</evidence>
<dbReference type="EMBL" id="SPHZ02000001">
    <property type="protein sequence ID" value="KAF0931892.1"/>
    <property type="molecule type" value="Genomic_DNA"/>
</dbReference>
<proteinExistence type="predicted"/>
<evidence type="ECO:0000313" key="3">
    <source>
        <dbReference type="Proteomes" id="UP000479710"/>
    </source>
</evidence>
<keyword evidence="3" id="KW-1185">Reference proteome</keyword>
<protein>
    <submittedName>
        <fullName evidence="2">Uncharacterized protein</fullName>
    </submittedName>
</protein>
<evidence type="ECO:0000313" key="2">
    <source>
        <dbReference type="EMBL" id="KAF0931892.1"/>
    </source>
</evidence>
<dbReference type="Proteomes" id="UP000479710">
    <property type="component" value="Unassembled WGS sequence"/>
</dbReference>
<sequence>MASSNGIRPKLSVLRCCPNHNYASPHHRPWKPGGPDGVRGANGDVGHFPSPSHITAQNMNMVHRWVKIKCIGEEDNTDRRG</sequence>
<name>A0A6G1F4Z6_9ORYZ</name>
<gene>
    <name evidence="2" type="ORF">E2562_007084</name>
</gene>
<dbReference type="AlphaFoldDB" id="A0A6G1F4Z6"/>
<feature type="region of interest" description="Disordered" evidence="1">
    <location>
        <begin position="22"/>
        <end position="49"/>
    </location>
</feature>